<sequence length="1341" mass="154110">GEGAVVKDVDTTLWGRVPTKQALVESFSNIPGSRKYQDVGYDGLGDKAEDSFFKNNFLKIINERYGTGSKAYKTAEKDPSADDYHFYRGTDYDSNPKYSSISERYQNYNNSEGNSPTDAENPESYKTSATNLPNQEDLNHDNTLSESERYFQYRINLDPTQMKVGENYITDIHEAGNIRLPNGNVTSVKWYQFKVPIQLPTKVVGNIDNFQSIRFMRVFMKGFSKPIICRFATFGLVRGEWRNYLHSLLAQGEYQPGDAGNKTKFVISTVNVEENANRIPIPYVVPPGIRREVNFGTTNYVRLNEQSLQFTVANLKDGDARGAYKNTSFDFRQYKKIKMYVHAEKLLANENLKDGDLTVFIRIGSDFTQNYYEYEMPLKFTPWYTSSADPDAIWPKQNQMTLVLDKLIKAKQERNIAMRDPNSEVSLNTPFVTYDGANKITVVGNPSFSDVKGILIGVRNPKRKGANLNDDGQKKDAIIWVDELRLTDFNKKPGWAGTGRFEANLSDFGRVMVNGAYTSAGFGSLDQKLNVISQDNIVNYTIATDVDLGKLLPKKIGLKIPVHFDYGKSINTPKYNPLNTDTRLKDDLKTYTHKAQRDSLKEMTIDYTRRTNFNIMNLRKERTYNAKNKNRKPQIYDLANFNFSFAYSQIYRRNIDIAAERLKTYQGGLGYNFSTRPKNFRPFAKSKIVSSPWLRWIRDFNVYLWPKDFSFRFSMDRIFNNLLYRDKSFGNIITRPTYKRDWKYNRDYSFKYDFSRSLSLDYVAGARAYIREPQIYPDKNTQEWAEYKREVWDQIRSMGTLQNFNQSIKVTYRLPLSKFPLTNWLNSSASYQVQYNWNASPVTIQQRFGNTVENARSIQFNASSNFNTLYNKIPYLKRLNRQNMRSRPQNRMDLGRRSKSKMINDSTKRKGPGLSKTIGNAALRLLMLVKRANFVYRRSDGMQLPGFVPVPDIMGINVTSGAPGMGFVLGSQRDIRREAAQNGWITYDTILNQAYITKLTEHMSYKINTNILNFIKIDFDGDRVFSKNYTSYYRFDPSVSDFVNYTPQEAGNFSVSYPFIATSFEKSNKDNFSATFERFKANRKEVAGRLARNNPDWSGQYVYDSLAGASFPLGYSPNQQQVMFYSFLAAYSGKDAGKIGISNPFPGFPLPNWRITFSGLTNIKAISNIFRGFNISHSYRSLLSINAWKTNVIYNPENPGKTFDNSTNFINQYDIGIVSFVEQYSPLIGIDFTMKNSFGGRLEYKKSRNVVMSFVNNQLTEIDSKEIVIGMSYRIRGLKFSVGNFMGGKSRKYNTDLNLKLDVGLRDNKTILRRIDESSNQISAGSKQFTLNFSADYNLSQ</sequence>
<dbReference type="InterPro" id="IPR026377">
    <property type="entry name" value="Cell_surface_SprA"/>
</dbReference>
<proteinExistence type="predicted"/>
<evidence type="ECO:0000259" key="2">
    <source>
        <dbReference type="Pfam" id="PF14349"/>
    </source>
</evidence>
<dbReference type="EMBL" id="UOET01000471">
    <property type="protein sequence ID" value="VAW30098.1"/>
    <property type="molecule type" value="Genomic_DNA"/>
</dbReference>
<feature type="non-terminal residue" evidence="3">
    <location>
        <position position="1341"/>
    </location>
</feature>
<feature type="non-terminal residue" evidence="3">
    <location>
        <position position="1"/>
    </location>
</feature>
<reference evidence="3" key="1">
    <citation type="submission" date="2018-06" db="EMBL/GenBank/DDBJ databases">
        <authorList>
            <person name="Zhirakovskaya E."/>
        </authorList>
    </citation>
    <scope>NUCLEOTIDE SEQUENCE</scope>
</reference>
<organism evidence="3">
    <name type="scientific">hydrothermal vent metagenome</name>
    <dbReference type="NCBI Taxonomy" id="652676"/>
    <lineage>
        <taxon>unclassified sequences</taxon>
        <taxon>metagenomes</taxon>
        <taxon>ecological metagenomes</taxon>
    </lineage>
</organism>
<accession>A0A3B0UHK9</accession>
<evidence type="ECO:0000313" key="3">
    <source>
        <dbReference type="EMBL" id="VAW30098.1"/>
    </source>
</evidence>
<name>A0A3B0UHK9_9ZZZZ</name>
<dbReference type="NCBIfam" id="TIGR04189">
    <property type="entry name" value="surface_SprA"/>
    <property type="match status" value="1"/>
</dbReference>
<dbReference type="Pfam" id="PF14349">
    <property type="entry name" value="SprA_N"/>
    <property type="match status" value="1"/>
</dbReference>
<feature type="domain" description="Gliding motility protein SprA N-terminal" evidence="2">
    <location>
        <begin position="57"/>
        <end position="588"/>
    </location>
</feature>
<gene>
    <name evidence="3" type="ORF">MNBD_BACTEROID07-2134</name>
</gene>
<dbReference type="InterPro" id="IPR025684">
    <property type="entry name" value="SprA_N_dom"/>
</dbReference>
<protein>
    <recommendedName>
        <fullName evidence="2">Gliding motility protein SprA N-terminal domain-containing protein</fullName>
    </recommendedName>
</protein>
<evidence type="ECO:0000256" key="1">
    <source>
        <dbReference type="SAM" id="MobiDB-lite"/>
    </source>
</evidence>
<feature type="region of interest" description="Disordered" evidence="1">
    <location>
        <begin position="106"/>
        <end position="143"/>
    </location>
</feature>